<dbReference type="PANTHER" id="PTHR43711:SF26">
    <property type="entry name" value="SENSOR HISTIDINE KINASE RCSC"/>
    <property type="match status" value="1"/>
</dbReference>
<dbReference type="InterPro" id="IPR036890">
    <property type="entry name" value="HATPase_C_sf"/>
</dbReference>
<evidence type="ECO:0000313" key="11">
    <source>
        <dbReference type="EMBL" id="MDE5416997.1"/>
    </source>
</evidence>
<evidence type="ECO:0000256" key="3">
    <source>
        <dbReference type="ARBA" id="ARBA00022553"/>
    </source>
</evidence>
<evidence type="ECO:0000313" key="12">
    <source>
        <dbReference type="Proteomes" id="UP001528920"/>
    </source>
</evidence>
<dbReference type="InterPro" id="IPR036097">
    <property type="entry name" value="HisK_dim/P_sf"/>
</dbReference>
<feature type="transmembrane region" description="Helical" evidence="8">
    <location>
        <begin position="260"/>
        <end position="283"/>
    </location>
</feature>
<keyword evidence="8" id="KW-0472">Membrane</keyword>
<dbReference type="Pfam" id="PF00512">
    <property type="entry name" value="HisKA"/>
    <property type="match status" value="1"/>
</dbReference>
<comment type="catalytic activity">
    <reaction evidence="1">
        <text>ATP + protein L-histidine = ADP + protein N-phospho-L-histidine.</text>
        <dbReference type="EC" id="2.7.13.3"/>
    </reaction>
</comment>
<keyword evidence="11" id="KW-0067">ATP-binding</keyword>
<dbReference type="Pfam" id="PF02518">
    <property type="entry name" value="HATPase_c"/>
    <property type="match status" value="1"/>
</dbReference>
<evidence type="ECO:0000259" key="9">
    <source>
        <dbReference type="PROSITE" id="PS50109"/>
    </source>
</evidence>
<evidence type="ECO:0000256" key="7">
    <source>
        <dbReference type="SAM" id="Coils"/>
    </source>
</evidence>
<feature type="domain" description="Histidine kinase" evidence="9">
    <location>
        <begin position="354"/>
        <end position="576"/>
    </location>
</feature>
<dbReference type="EMBL" id="JAKJSC010000001">
    <property type="protein sequence ID" value="MDE5416997.1"/>
    <property type="molecule type" value="Genomic_DNA"/>
</dbReference>
<dbReference type="PRINTS" id="PR00344">
    <property type="entry name" value="BCTRLSENSOR"/>
</dbReference>
<keyword evidence="4" id="KW-0808">Transferase</keyword>
<dbReference type="SMART" id="SM00387">
    <property type="entry name" value="HATPase_c"/>
    <property type="match status" value="1"/>
</dbReference>
<dbReference type="InterPro" id="IPR006189">
    <property type="entry name" value="CHASE_dom"/>
</dbReference>
<dbReference type="CDD" id="cd00082">
    <property type="entry name" value="HisKA"/>
    <property type="match status" value="1"/>
</dbReference>
<protein>
    <recommendedName>
        <fullName evidence="2">histidine kinase</fullName>
        <ecNumber evidence="2">2.7.13.3</ecNumber>
    </recommendedName>
</protein>
<dbReference type="SMART" id="SM00388">
    <property type="entry name" value="HisKA"/>
    <property type="match status" value="1"/>
</dbReference>
<keyword evidence="8" id="KW-0812">Transmembrane</keyword>
<evidence type="ECO:0000256" key="5">
    <source>
        <dbReference type="ARBA" id="ARBA00022777"/>
    </source>
</evidence>
<dbReference type="Proteomes" id="UP001528920">
    <property type="component" value="Unassembled WGS sequence"/>
</dbReference>
<evidence type="ECO:0000256" key="8">
    <source>
        <dbReference type="SAM" id="Phobius"/>
    </source>
</evidence>
<dbReference type="PANTHER" id="PTHR43711">
    <property type="entry name" value="TWO-COMPONENT HISTIDINE KINASE"/>
    <property type="match status" value="1"/>
</dbReference>
<dbReference type="Gene3D" id="3.30.565.10">
    <property type="entry name" value="Histidine kinase-like ATPase, C-terminal domain"/>
    <property type="match status" value="1"/>
</dbReference>
<keyword evidence="6" id="KW-0902">Two-component regulatory system</keyword>
<dbReference type="InterPro" id="IPR005467">
    <property type="entry name" value="His_kinase_dom"/>
</dbReference>
<dbReference type="PROSITE" id="PS50839">
    <property type="entry name" value="CHASE"/>
    <property type="match status" value="1"/>
</dbReference>
<dbReference type="InterPro" id="IPR004358">
    <property type="entry name" value="Sig_transdc_His_kin-like_C"/>
</dbReference>
<dbReference type="PROSITE" id="PS50109">
    <property type="entry name" value="HIS_KIN"/>
    <property type="match status" value="1"/>
</dbReference>
<dbReference type="CDD" id="cd16922">
    <property type="entry name" value="HATPase_EvgS-ArcB-TorS-like"/>
    <property type="match status" value="1"/>
</dbReference>
<evidence type="ECO:0000256" key="4">
    <source>
        <dbReference type="ARBA" id="ARBA00022679"/>
    </source>
</evidence>
<feature type="domain" description="CHASE" evidence="10">
    <location>
        <begin position="117"/>
        <end position="198"/>
    </location>
</feature>
<evidence type="ECO:0000256" key="2">
    <source>
        <dbReference type="ARBA" id="ARBA00012438"/>
    </source>
</evidence>
<accession>A0ABT5VQD7</accession>
<dbReference type="RefSeq" id="WP_275108335.1">
    <property type="nucleotide sequence ID" value="NZ_JAKJSC010000001.1"/>
</dbReference>
<keyword evidence="7" id="KW-0175">Coiled coil</keyword>
<keyword evidence="5" id="KW-0418">Kinase</keyword>
<dbReference type="EC" id="2.7.13.3" evidence="2"/>
<dbReference type="InterPro" id="IPR003594">
    <property type="entry name" value="HATPase_dom"/>
</dbReference>
<comment type="caution">
    <text evidence="11">The sequence shown here is derived from an EMBL/GenBank/DDBJ whole genome shotgun (WGS) entry which is preliminary data.</text>
</comment>
<feature type="coiled-coil region" evidence="7">
    <location>
        <begin position="317"/>
        <end position="347"/>
    </location>
</feature>
<dbReference type="SUPFAM" id="SSF47384">
    <property type="entry name" value="Homodimeric domain of signal transducing histidine kinase"/>
    <property type="match status" value="1"/>
</dbReference>
<sequence>MNRITTKKNNNNLNSSSIRNVFKYISPLVFILSFLLIFSIILHTTYQNSKEEQSNDISLLTERISKGIEIKLKGNLDYLNLLAKERSAGDLSENDFIARTSSFLKDHPEFINITWIDSSFVIRTVCPLEGNAHIIGLPIELAEPKYASRKARKTKRSIYTQPFEAIQSANSFEVWIPIFNESEFIGLFAGVYSCDNLLLNSIPKQSFINTHVQLLDKNTTIISEFPKHKIEKDHISIVTPLPFLDNGMKIRILMENVQPYSWTMIILSVLSLILVLGFAYSLWKVNMESEMRKQIEISLTKNERILKQRNQKYYDLNEKLIKSSQELKKTNKNLQKEKDRAEESDRLKTAFLQNMSHEIRTPMNAIIGFSDLLSDNFDNKAKLERFTKIINQRCDDLLHIINDLLDIAKLESGQLPININAYPLNSLCDDLNNLFEDFETRNKNKNLSFQFEILSDLSQLTILTDQAKLKQIFVNLLSNACKFTDSGKIRGTIKVDKGKNIIFQITDTGIGIPEDKQVAIFDRFVQIEHPSNKNIGGTGIGLSIVKGLVELLGGEIHLESELGKGSTFSFSIPEVCLQNVNTVIES</sequence>
<dbReference type="SUPFAM" id="SSF55874">
    <property type="entry name" value="ATPase domain of HSP90 chaperone/DNA topoisomerase II/histidine kinase"/>
    <property type="match status" value="1"/>
</dbReference>
<evidence type="ECO:0000259" key="10">
    <source>
        <dbReference type="PROSITE" id="PS50839"/>
    </source>
</evidence>
<keyword evidence="12" id="KW-1185">Reference proteome</keyword>
<keyword evidence="8" id="KW-1133">Transmembrane helix</keyword>
<organism evidence="11 12">
    <name type="scientific">Paralabilibaculum antarcticum</name>
    <dbReference type="NCBI Taxonomy" id="2912572"/>
    <lineage>
        <taxon>Bacteria</taxon>
        <taxon>Pseudomonadati</taxon>
        <taxon>Bacteroidota</taxon>
        <taxon>Bacteroidia</taxon>
        <taxon>Marinilabiliales</taxon>
        <taxon>Marinifilaceae</taxon>
        <taxon>Paralabilibaculum</taxon>
    </lineage>
</organism>
<gene>
    <name evidence="11" type="ORF">L3049_03175</name>
</gene>
<name>A0ABT5VQD7_9BACT</name>
<proteinExistence type="predicted"/>
<dbReference type="Gene3D" id="1.10.287.130">
    <property type="match status" value="1"/>
</dbReference>
<reference evidence="11 12" key="1">
    <citation type="submission" date="2022-01" db="EMBL/GenBank/DDBJ databases">
        <title>Labilibaculum sp. nov, a marine bacterium isolated from Antarctica.</title>
        <authorList>
            <person name="Dai W."/>
        </authorList>
    </citation>
    <scope>NUCLEOTIDE SEQUENCE [LARGE SCALE GENOMIC DNA]</scope>
    <source>
        <strain evidence="11 12">DW002</strain>
    </source>
</reference>
<keyword evidence="11" id="KW-0547">Nucleotide-binding</keyword>
<evidence type="ECO:0000256" key="6">
    <source>
        <dbReference type="ARBA" id="ARBA00023012"/>
    </source>
</evidence>
<keyword evidence="3" id="KW-0597">Phosphoprotein</keyword>
<dbReference type="InterPro" id="IPR003661">
    <property type="entry name" value="HisK_dim/P_dom"/>
</dbReference>
<dbReference type="GO" id="GO:0005524">
    <property type="term" value="F:ATP binding"/>
    <property type="evidence" value="ECO:0007669"/>
    <property type="project" value="UniProtKB-KW"/>
</dbReference>
<dbReference type="InterPro" id="IPR050736">
    <property type="entry name" value="Sensor_HK_Regulatory"/>
</dbReference>
<feature type="transmembrane region" description="Helical" evidence="8">
    <location>
        <begin position="21"/>
        <end position="42"/>
    </location>
</feature>
<evidence type="ECO:0000256" key="1">
    <source>
        <dbReference type="ARBA" id="ARBA00000085"/>
    </source>
</evidence>